<dbReference type="PANTHER" id="PTHR47366">
    <property type="entry name" value="TWO-ON-TWO HEMOGLOBIN-3"/>
    <property type="match status" value="1"/>
</dbReference>
<dbReference type="Proteomes" id="UP000037600">
    <property type="component" value="Unassembled WGS sequence"/>
</dbReference>
<dbReference type="GO" id="GO:0005344">
    <property type="term" value="F:oxygen carrier activity"/>
    <property type="evidence" value="ECO:0007669"/>
    <property type="project" value="InterPro"/>
</dbReference>
<dbReference type="InterPro" id="IPR012292">
    <property type="entry name" value="Globin/Proto"/>
</dbReference>
<evidence type="ECO:0000313" key="6">
    <source>
        <dbReference type="EMBL" id="KMT66112.1"/>
    </source>
</evidence>
<dbReference type="PANTHER" id="PTHR47366:SF1">
    <property type="entry name" value="TWO-ON-TWO HEMOGLOBIN-3"/>
    <property type="match status" value="1"/>
</dbReference>
<keyword evidence="7" id="KW-1185">Reference proteome</keyword>
<dbReference type="AlphaFoldDB" id="A0A0J8GTP6"/>
<evidence type="ECO:0000256" key="5">
    <source>
        <dbReference type="ARBA" id="ARBA00034496"/>
    </source>
</evidence>
<name>A0A0J8GTP6_9ALTE</name>
<dbReference type="GO" id="GO:0020037">
    <property type="term" value="F:heme binding"/>
    <property type="evidence" value="ECO:0007669"/>
    <property type="project" value="InterPro"/>
</dbReference>
<dbReference type="Gene3D" id="1.10.490.10">
    <property type="entry name" value="Globins"/>
    <property type="match status" value="1"/>
</dbReference>
<evidence type="ECO:0000256" key="4">
    <source>
        <dbReference type="ARBA" id="ARBA00023004"/>
    </source>
</evidence>
<evidence type="ECO:0000256" key="1">
    <source>
        <dbReference type="ARBA" id="ARBA00022448"/>
    </source>
</evidence>
<reference evidence="6 7" key="1">
    <citation type="submission" date="2015-04" db="EMBL/GenBank/DDBJ databases">
        <title>Draft Genome Sequence of the Novel Agar-Digesting Marine Bacterium Q1.</title>
        <authorList>
            <person name="Li Y."/>
            <person name="Li D."/>
            <person name="Chen G."/>
            <person name="Du Z."/>
        </authorList>
    </citation>
    <scope>NUCLEOTIDE SEQUENCE [LARGE SCALE GENOMIC DNA]</scope>
    <source>
        <strain evidence="6 7">Q1</strain>
    </source>
</reference>
<dbReference type="EMBL" id="LAZL01000007">
    <property type="protein sequence ID" value="KMT66112.1"/>
    <property type="molecule type" value="Genomic_DNA"/>
</dbReference>
<dbReference type="GO" id="GO:0046872">
    <property type="term" value="F:metal ion binding"/>
    <property type="evidence" value="ECO:0007669"/>
    <property type="project" value="UniProtKB-KW"/>
</dbReference>
<proteinExistence type="inferred from homology"/>
<dbReference type="Pfam" id="PF01152">
    <property type="entry name" value="Bac_globin"/>
    <property type="match status" value="1"/>
</dbReference>
<evidence type="ECO:0000256" key="2">
    <source>
        <dbReference type="ARBA" id="ARBA00022617"/>
    </source>
</evidence>
<dbReference type="PATRIC" id="fig|1513271.3.peg.1336"/>
<comment type="caution">
    <text evidence="6">The sequence shown here is derived from an EMBL/GenBank/DDBJ whole genome shotgun (WGS) entry which is preliminary data.</text>
</comment>
<dbReference type="InterPro" id="IPR001486">
    <property type="entry name" value="Hemoglobin_trunc"/>
</dbReference>
<organism evidence="6 7">
    <name type="scientific">Catenovulum maritimum</name>
    <dbReference type="NCBI Taxonomy" id="1513271"/>
    <lineage>
        <taxon>Bacteria</taxon>
        <taxon>Pseudomonadati</taxon>
        <taxon>Pseudomonadota</taxon>
        <taxon>Gammaproteobacteria</taxon>
        <taxon>Alteromonadales</taxon>
        <taxon>Alteromonadaceae</taxon>
        <taxon>Catenovulum</taxon>
    </lineage>
</organism>
<dbReference type="SUPFAM" id="SSF46458">
    <property type="entry name" value="Globin-like"/>
    <property type="match status" value="1"/>
</dbReference>
<keyword evidence="4" id="KW-0408">Iron</keyword>
<dbReference type="InterPro" id="IPR009050">
    <property type="entry name" value="Globin-like_sf"/>
</dbReference>
<gene>
    <name evidence="6" type="ORF">XM47_06515</name>
</gene>
<evidence type="ECO:0000313" key="7">
    <source>
        <dbReference type="Proteomes" id="UP000037600"/>
    </source>
</evidence>
<dbReference type="GO" id="GO:0019825">
    <property type="term" value="F:oxygen binding"/>
    <property type="evidence" value="ECO:0007669"/>
    <property type="project" value="InterPro"/>
</dbReference>
<protein>
    <submittedName>
        <fullName evidence="6">Hemoglobin-like oxygen-binding protein</fullName>
    </submittedName>
</protein>
<evidence type="ECO:0000256" key="3">
    <source>
        <dbReference type="ARBA" id="ARBA00022723"/>
    </source>
</evidence>
<dbReference type="STRING" id="1513271.XM47_06515"/>
<keyword evidence="2" id="KW-0349">Heme</keyword>
<sequence>MKNLFLQKKPNMYQNTPYQQIGGEQAVNKLANRFYDYMETDVRASELLKIHPQPMDSIRERFFEFLSGWLGGPPLFEQKYGHPRLRARHLPFKIDTRQRDMWMLCMSQALDEVVSDKLLRQQLHASFHQLATHMINTD</sequence>
<comment type="similarity">
    <text evidence="5">Belongs to the truncated hemoglobin family. Group II subfamily.</text>
</comment>
<dbReference type="CDD" id="cd14773">
    <property type="entry name" value="TrHb2_PhHbO-like_O"/>
    <property type="match status" value="1"/>
</dbReference>
<keyword evidence="3" id="KW-0479">Metal-binding</keyword>
<accession>A0A0J8GTP6</accession>
<keyword evidence="1" id="KW-0813">Transport</keyword>
<dbReference type="InterPro" id="IPR044203">
    <property type="entry name" value="GlbO/GLB3-like"/>
</dbReference>